<dbReference type="KEGG" id="asim:FE240_01200"/>
<dbReference type="InterPro" id="IPR001633">
    <property type="entry name" value="EAL_dom"/>
</dbReference>
<feature type="domain" description="EAL" evidence="11">
    <location>
        <begin position="252"/>
        <end position="505"/>
    </location>
</feature>
<keyword evidence="8 10" id="KW-0472">Membrane</keyword>
<dbReference type="Proteomes" id="UP000594034">
    <property type="component" value="Chromosome"/>
</dbReference>
<dbReference type="GO" id="GO:0005886">
    <property type="term" value="C:plasma membrane"/>
    <property type="evidence" value="ECO:0007669"/>
    <property type="project" value="UniProtKB-SubCell"/>
</dbReference>
<evidence type="ECO:0000313" key="12">
    <source>
        <dbReference type="EMBL" id="QFI53449.1"/>
    </source>
</evidence>
<evidence type="ECO:0000256" key="5">
    <source>
        <dbReference type="ARBA" id="ARBA00022692"/>
    </source>
</evidence>
<dbReference type="InterPro" id="IPR024744">
    <property type="entry name" value="CSS-motif_dom"/>
</dbReference>
<feature type="transmembrane region" description="Helical" evidence="10">
    <location>
        <begin position="15"/>
        <end position="38"/>
    </location>
</feature>
<keyword evidence="7 10" id="KW-1133">Transmembrane helix</keyword>
<dbReference type="PANTHER" id="PTHR33121">
    <property type="entry name" value="CYCLIC DI-GMP PHOSPHODIESTERASE PDEF"/>
    <property type="match status" value="1"/>
</dbReference>
<keyword evidence="5 10" id="KW-0812">Transmembrane</keyword>
<dbReference type="InterPro" id="IPR050706">
    <property type="entry name" value="Cyclic-di-GMP_PDE-like"/>
</dbReference>
<protein>
    <recommendedName>
        <fullName evidence="2">cyclic-guanylate-specific phosphodiesterase</fullName>
        <ecNumber evidence="2">3.1.4.52</ecNumber>
    </recommendedName>
</protein>
<organism evidence="12 13">
    <name type="scientific">Aeromonas simiae</name>
    <dbReference type="NCBI Taxonomy" id="218936"/>
    <lineage>
        <taxon>Bacteria</taxon>
        <taxon>Pseudomonadati</taxon>
        <taxon>Pseudomonadota</taxon>
        <taxon>Gammaproteobacteria</taxon>
        <taxon>Aeromonadales</taxon>
        <taxon>Aeromonadaceae</taxon>
        <taxon>Aeromonas</taxon>
    </lineage>
</organism>
<evidence type="ECO:0000256" key="10">
    <source>
        <dbReference type="SAM" id="Phobius"/>
    </source>
</evidence>
<evidence type="ECO:0000256" key="8">
    <source>
        <dbReference type="ARBA" id="ARBA00023136"/>
    </source>
</evidence>
<dbReference type="RefSeq" id="WP_193003063.1">
    <property type="nucleotide sequence ID" value="NZ_CP040449.1"/>
</dbReference>
<evidence type="ECO:0000313" key="13">
    <source>
        <dbReference type="Proteomes" id="UP000594034"/>
    </source>
</evidence>
<dbReference type="Pfam" id="PF12792">
    <property type="entry name" value="CSS-motif"/>
    <property type="match status" value="1"/>
</dbReference>
<dbReference type="AlphaFoldDB" id="A0A5J6WQS1"/>
<dbReference type="Pfam" id="PF00563">
    <property type="entry name" value="EAL"/>
    <property type="match status" value="1"/>
</dbReference>
<dbReference type="PROSITE" id="PS50883">
    <property type="entry name" value="EAL"/>
    <property type="match status" value="1"/>
</dbReference>
<dbReference type="SMART" id="SM00052">
    <property type="entry name" value="EAL"/>
    <property type="match status" value="1"/>
</dbReference>
<evidence type="ECO:0000256" key="7">
    <source>
        <dbReference type="ARBA" id="ARBA00022989"/>
    </source>
</evidence>
<feature type="transmembrane region" description="Helical" evidence="10">
    <location>
        <begin position="229"/>
        <end position="248"/>
    </location>
</feature>
<evidence type="ECO:0000256" key="1">
    <source>
        <dbReference type="ARBA" id="ARBA00004651"/>
    </source>
</evidence>
<dbReference type="FunFam" id="3.20.20.450:FF:000001">
    <property type="entry name" value="Cyclic di-GMP phosphodiesterase yahA"/>
    <property type="match status" value="1"/>
</dbReference>
<evidence type="ECO:0000256" key="9">
    <source>
        <dbReference type="ARBA" id="ARBA00034290"/>
    </source>
</evidence>
<evidence type="ECO:0000256" key="3">
    <source>
        <dbReference type="ARBA" id="ARBA00022475"/>
    </source>
</evidence>
<keyword evidence="4" id="KW-0973">c-di-GMP</keyword>
<evidence type="ECO:0000256" key="6">
    <source>
        <dbReference type="ARBA" id="ARBA00022801"/>
    </source>
</evidence>
<reference evidence="12 13" key="1">
    <citation type="submission" date="2019-05" db="EMBL/GenBank/DDBJ databases">
        <title>OXA-830, a novel chromosomally encoded expanded-spectrum class D beta-lactamase in Aeromonas simiae.</title>
        <authorList>
            <person name="Zhou W."/>
            <person name="Chen Q."/>
        </authorList>
    </citation>
    <scope>NUCLEOTIDE SEQUENCE [LARGE SCALE GENOMIC DNA]</scope>
    <source>
        <strain evidence="12 13">A6</strain>
    </source>
</reference>
<comment type="subcellular location">
    <subcellularLocation>
        <location evidence="1">Cell membrane</location>
        <topology evidence="1">Multi-pass membrane protein</topology>
    </subcellularLocation>
</comment>
<dbReference type="EMBL" id="CP040449">
    <property type="protein sequence ID" value="QFI53449.1"/>
    <property type="molecule type" value="Genomic_DNA"/>
</dbReference>
<dbReference type="Gene3D" id="3.20.20.450">
    <property type="entry name" value="EAL domain"/>
    <property type="match status" value="1"/>
</dbReference>
<name>A0A5J6WQS1_9GAMM</name>
<keyword evidence="6" id="KW-0378">Hydrolase</keyword>
<proteinExistence type="predicted"/>
<keyword evidence="3" id="KW-1003">Cell membrane</keyword>
<keyword evidence="13" id="KW-1185">Reference proteome</keyword>
<dbReference type="SUPFAM" id="SSF141868">
    <property type="entry name" value="EAL domain-like"/>
    <property type="match status" value="1"/>
</dbReference>
<dbReference type="EC" id="3.1.4.52" evidence="2"/>
<gene>
    <name evidence="12" type="ORF">FE240_01200</name>
</gene>
<evidence type="ECO:0000256" key="2">
    <source>
        <dbReference type="ARBA" id="ARBA00012282"/>
    </source>
</evidence>
<dbReference type="CDD" id="cd01948">
    <property type="entry name" value="EAL"/>
    <property type="match status" value="1"/>
</dbReference>
<accession>A0A5J6WQS1</accession>
<dbReference type="PANTHER" id="PTHR33121:SF80">
    <property type="entry name" value="CYCLIC DI-GMP PHOSPHODIESTERASE PDEL"/>
    <property type="match status" value="1"/>
</dbReference>
<dbReference type="GO" id="GO:0071111">
    <property type="term" value="F:cyclic-guanylate-specific phosphodiesterase activity"/>
    <property type="evidence" value="ECO:0007669"/>
    <property type="project" value="UniProtKB-EC"/>
</dbReference>
<evidence type="ECO:0000259" key="11">
    <source>
        <dbReference type="PROSITE" id="PS50883"/>
    </source>
</evidence>
<dbReference type="InterPro" id="IPR035919">
    <property type="entry name" value="EAL_sf"/>
</dbReference>
<comment type="catalytic activity">
    <reaction evidence="9">
        <text>3',3'-c-di-GMP + H2O = 5'-phosphoguanylyl(3'-&gt;5')guanosine + H(+)</text>
        <dbReference type="Rhea" id="RHEA:24902"/>
        <dbReference type="ChEBI" id="CHEBI:15377"/>
        <dbReference type="ChEBI" id="CHEBI:15378"/>
        <dbReference type="ChEBI" id="CHEBI:58754"/>
        <dbReference type="ChEBI" id="CHEBI:58805"/>
        <dbReference type="EC" id="3.1.4.52"/>
    </reaction>
</comment>
<evidence type="ECO:0000256" key="4">
    <source>
        <dbReference type="ARBA" id="ARBA00022636"/>
    </source>
</evidence>
<sequence length="505" mass="56240">MHSSQFKSRSLTQRLAIALAAGGLLFLLCLCLIFWLGWQGLHSQTQDRLQQAVQKLDLVFDHAHQVAIAVEPLLTDSCGEQELRLRKIVASTPDVRSVSIEHNGTMLCSSVYGHREQLVNMQPYAEGQLSLQANNLLSPDQSVLIYRRNVGEYSVLVGINGHDLSYVLGLLGGIRLQVGGLTLDAEERIRKAGGWVEGQRLSVASTRYAYRVNDIINAAIFRTYMLEHALLEGTLALVLSVFFGVACFRRTKSGLHHELNRALDAGEFVAYLQPMMNREGTQVTGCEVLVRWMHPELGLIRPDRFIPLAEDSGLIVPMTRELMRQVREAMGPRAAALPPHFHFSFNIAASHCHDLSLIEDCRSFLAAFSANPVNLVLELTERELIVPDETTIQLFDELDRMGVSVAIDDFGTGHSSLVYLQQFKVDFLKIDQSFVARIGSDALSRHIVDNVVDLASRLDLSLVAEGVETPEQAEYLMARGVDFQQGYLYGCPVPLADFWLEAKLP</sequence>